<comment type="caution">
    <text evidence="2">The sequence shown here is derived from an EMBL/GenBank/DDBJ whole genome shotgun (WGS) entry which is preliminary data.</text>
</comment>
<accession>A0ABQ3YHL1</accession>
<proteinExistence type="predicted"/>
<gene>
    <name evidence="2" type="ORF">Ade02nite_81270</name>
</gene>
<evidence type="ECO:0000313" key="2">
    <source>
        <dbReference type="EMBL" id="GID79486.1"/>
    </source>
</evidence>
<feature type="compositionally biased region" description="Low complexity" evidence="1">
    <location>
        <begin position="69"/>
        <end position="87"/>
    </location>
</feature>
<feature type="compositionally biased region" description="Basic residues" evidence="1">
    <location>
        <begin position="33"/>
        <end position="46"/>
    </location>
</feature>
<name>A0ABQ3YHL1_9ACTN</name>
<dbReference type="EMBL" id="BOMI01000171">
    <property type="protein sequence ID" value="GID79486.1"/>
    <property type="molecule type" value="Genomic_DNA"/>
</dbReference>
<organism evidence="2 3">
    <name type="scientific">Paractinoplanes deccanensis</name>
    <dbReference type="NCBI Taxonomy" id="113561"/>
    <lineage>
        <taxon>Bacteria</taxon>
        <taxon>Bacillati</taxon>
        <taxon>Actinomycetota</taxon>
        <taxon>Actinomycetes</taxon>
        <taxon>Micromonosporales</taxon>
        <taxon>Micromonosporaceae</taxon>
        <taxon>Paractinoplanes</taxon>
    </lineage>
</organism>
<feature type="region of interest" description="Disordered" evidence="1">
    <location>
        <begin position="58"/>
        <end position="94"/>
    </location>
</feature>
<keyword evidence="3" id="KW-1185">Reference proteome</keyword>
<dbReference type="Proteomes" id="UP000609879">
    <property type="component" value="Unassembled WGS sequence"/>
</dbReference>
<evidence type="ECO:0000256" key="1">
    <source>
        <dbReference type="SAM" id="MobiDB-lite"/>
    </source>
</evidence>
<protein>
    <submittedName>
        <fullName evidence="2">Uncharacterized protein</fullName>
    </submittedName>
</protein>
<feature type="compositionally biased region" description="Basic and acidic residues" evidence="1">
    <location>
        <begin position="15"/>
        <end position="32"/>
    </location>
</feature>
<sequence>MTQPSLFSRAQLAQMRDRTAARNHSPQRDAFRREHKRRRDHGKAQRHALRIYQAFQASCPDEPPPIPARPRQATTPARAAPAPAQRISGTPSGG</sequence>
<reference evidence="2 3" key="1">
    <citation type="submission" date="2021-01" db="EMBL/GenBank/DDBJ databases">
        <title>Whole genome shotgun sequence of Actinoplanes deccanensis NBRC 13994.</title>
        <authorList>
            <person name="Komaki H."/>
            <person name="Tamura T."/>
        </authorList>
    </citation>
    <scope>NUCLEOTIDE SEQUENCE [LARGE SCALE GENOMIC DNA]</scope>
    <source>
        <strain evidence="2 3">NBRC 13994</strain>
    </source>
</reference>
<feature type="region of interest" description="Disordered" evidence="1">
    <location>
        <begin position="1"/>
        <end position="46"/>
    </location>
</feature>
<evidence type="ECO:0000313" key="3">
    <source>
        <dbReference type="Proteomes" id="UP000609879"/>
    </source>
</evidence>